<proteinExistence type="predicted"/>
<feature type="compositionally biased region" description="Basic and acidic residues" evidence="1">
    <location>
        <begin position="1"/>
        <end position="15"/>
    </location>
</feature>
<keyword evidence="3" id="KW-1185">Reference proteome</keyword>
<reference evidence="2" key="2">
    <citation type="submission" date="2015-06" db="UniProtKB">
        <authorList>
            <consortium name="EnsemblPlants"/>
        </authorList>
    </citation>
    <scope>IDENTIFICATION</scope>
    <source>
        <strain evidence="2">DM1-3 516 R44</strain>
    </source>
</reference>
<feature type="region of interest" description="Disordered" evidence="1">
    <location>
        <begin position="1"/>
        <end position="37"/>
    </location>
</feature>
<name>M1DRB2_SOLTU</name>
<dbReference type="PaxDb" id="4113-PGSC0003DMT400093129"/>
<evidence type="ECO:0000256" key="1">
    <source>
        <dbReference type="SAM" id="MobiDB-lite"/>
    </source>
</evidence>
<protein>
    <submittedName>
        <fullName evidence="2">Uncharacterized protein</fullName>
    </submittedName>
</protein>
<evidence type="ECO:0000313" key="2">
    <source>
        <dbReference type="EnsemblPlants" id="PGSC0003DMT400093129"/>
    </source>
</evidence>
<organism evidence="2 3">
    <name type="scientific">Solanum tuberosum</name>
    <name type="common">Potato</name>
    <dbReference type="NCBI Taxonomy" id="4113"/>
    <lineage>
        <taxon>Eukaryota</taxon>
        <taxon>Viridiplantae</taxon>
        <taxon>Streptophyta</taxon>
        <taxon>Embryophyta</taxon>
        <taxon>Tracheophyta</taxon>
        <taxon>Spermatophyta</taxon>
        <taxon>Magnoliopsida</taxon>
        <taxon>eudicotyledons</taxon>
        <taxon>Gunneridae</taxon>
        <taxon>Pentapetalae</taxon>
        <taxon>asterids</taxon>
        <taxon>lamiids</taxon>
        <taxon>Solanales</taxon>
        <taxon>Solanaceae</taxon>
        <taxon>Solanoideae</taxon>
        <taxon>Solaneae</taxon>
        <taxon>Solanum</taxon>
    </lineage>
</organism>
<accession>M1DRB2</accession>
<dbReference type="HOGENOM" id="CLU_2578526_0_0_1"/>
<evidence type="ECO:0000313" key="3">
    <source>
        <dbReference type="Proteomes" id="UP000011115"/>
    </source>
</evidence>
<dbReference type="EnsemblPlants" id="PGSC0003DMT400093129">
    <property type="protein sequence ID" value="PGSC0003DMT400093129"/>
    <property type="gene ID" value="PGSC0003DMG400042700"/>
</dbReference>
<dbReference type="Proteomes" id="UP000011115">
    <property type="component" value="Unassembled WGS sequence"/>
</dbReference>
<sequence>MKREGKEATTPDERTTAAALDGRTTAAFPHGRIDGGVERRRGKDLRNEKWGRMGENRIWSIGVLYAMLRLGYTLGRDNRFL</sequence>
<dbReference type="Gramene" id="PGSC0003DMT400093129">
    <property type="protein sequence ID" value="PGSC0003DMT400093129"/>
    <property type="gene ID" value="PGSC0003DMG400042700"/>
</dbReference>
<reference evidence="3" key="1">
    <citation type="journal article" date="2011" name="Nature">
        <title>Genome sequence and analysis of the tuber crop potato.</title>
        <authorList>
            <consortium name="The Potato Genome Sequencing Consortium"/>
        </authorList>
    </citation>
    <scope>NUCLEOTIDE SEQUENCE [LARGE SCALE GENOMIC DNA]</scope>
    <source>
        <strain evidence="3">cv. DM1-3 516 R44</strain>
    </source>
</reference>
<dbReference type="InParanoid" id="M1DRB2"/>
<dbReference type="AlphaFoldDB" id="M1DRB2"/>